<accession>A0A9J6DMI8</accession>
<dbReference type="AlphaFoldDB" id="A0A9J6DMI8"/>
<dbReference type="InterPro" id="IPR003118">
    <property type="entry name" value="Pointed_dom"/>
</dbReference>
<dbReference type="Pfam" id="PF02198">
    <property type="entry name" value="SAM_PNT"/>
    <property type="match status" value="1"/>
</dbReference>
<protein>
    <recommendedName>
        <fullName evidence="2">PNT domain-containing protein</fullName>
    </recommendedName>
</protein>
<dbReference type="PROSITE" id="PS51433">
    <property type="entry name" value="PNT"/>
    <property type="match status" value="1"/>
</dbReference>
<evidence type="ECO:0000259" key="2">
    <source>
        <dbReference type="PROSITE" id="PS51433"/>
    </source>
</evidence>
<dbReference type="CDD" id="cd08203">
    <property type="entry name" value="SAM_PNT"/>
    <property type="match status" value="1"/>
</dbReference>
<dbReference type="SMART" id="SM00251">
    <property type="entry name" value="SAM_PNT"/>
    <property type="match status" value="1"/>
</dbReference>
<reference evidence="3" key="1">
    <citation type="journal article" date="2020" name="Cell">
        <title>Large-Scale Comparative Analyses of Tick Genomes Elucidate Their Genetic Diversity and Vector Capacities.</title>
        <authorList>
            <consortium name="Tick Genome and Microbiome Consortium (TIGMIC)"/>
            <person name="Jia N."/>
            <person name="Wang J."/>
            <person name="Shi W."/>
            <person name="Du L."/>
            <person name="Sun Y."/>
            <person name="Zhan W."/>
            <person name="Jiang J.F."/>
            <person name="Wang Q."/>
            <person name="Zhang B."/>
            <person name="Ji P."/>
            <person name="Bell-Sakyi L."/>
            <person name="Cui X.M."/>
            <person name="Yuan T.T."/>
            <person name="Jiang B.G."/>
            <person name="Yang W.F."/>
            <person name="Lam T.T."/>
            <person name="Chang Q.C."/>
            <person name="Ding S.J."/>
            <person name="Wang X.J."/>
            <person name="Zhu J.G."/>
            <person name="Ruan X.D."/>
            <person name="Zhao L."/>
            <person name="Wei J.T."/>
            <person name="Ye R.Z."/>
            <person name="Que T.C."/>
            <person name="Du C.H."/>
            <person name="Zhou Y.H."/>
            <person name="Cheng J.X."/>
            <person name="Dai P.F."/>
            <person name="Guo W.B."/>
            <person name="Han X.H."/>
            <person name="Huang E.J."/>
            <person name="Li L.F."/>
            <person name="Wei W."/>
            <person name="Gao Y.C."/>
            <person name="Liu J.Z."/>
            <person name="Shao H.Z."/>
            <person name="Wang X."/>
            <person name="Wang C.C."/>
            <person name="Yang T.C."/>
            <person name="Huo Q.B."/>
            <person name="Li W."/>
            <person name="Chen H.Y."/>
            <person name="Chen S.E."/>
            <person name="Zhou L.G."/>
            <person name="Ni X.B."/>
            <person name="Tian J.H."/>
            <person name="Sheng Y."/>
            <person name="Liu T."/>
            <person name="Pan Y.S."/>
            <person name="Xia L.Y."/>
            <person name="Li J."/>
            <person name="Zhao F."/>
            <person name="Cao W.C."/>
        </authorList>
    </citation>
    <scope>NUCLEOTIDE SEQUENCE</scope>
    <source>
        <strain evidence="3">Rmic-2018</strain>
    </source>
</reference>
<sequence length="200" mass="21773">MGCFGTAVVVKEGNRKSTQLYSPVWALYSYGGVGMVPTTFASCMVNGAACGAVPRDSTWAFFAMNIGCMVPLRLGLFSRITYDPTLSNSTVEWKDPSQWNGSDIRVWLSWVTGKFGLPALDAAKFPDNGEALCALTTEQFLERTDARSAKILNDFLALRKKDAGLIKGPALDGPFSHDSGDGRPPEEEFTYAQKDTRPAQ</sequence>
<evidence type="ECO:0000313" key="4">
    <source>
        <dbReference type="Proteomes" id="UP000821866"/>
    </source>
</evidence>
<comment type="caution">
    <text evidence="3">The sequence shown here is derived from an EMBL/GenBank/DDBJ whole genome shotgun (WGS) entry which is preliminary data.</text>
</comment>
<organism evidence="3 4">
    <name type="scientific">Rhipicephalus microplus</name>
    <name type="common">Cattle tick</name>
    <name type="synonym">Boophilus microplus</name>
    <dbReference type="NCBI Taxonomy" id="6941"/>
    <lineage>
        <taxon>Eukaryota</taxon>
        <taxon>Metazoa</taxon>
        <taxon>Ecdysozoa</taxon>
        <taxon>Arthropoda</taxon>
        <taxon>Chelicerata</taxon>
        <taxon>Arachnida</taxon>
        <taxon>Acari</taxon>
        <taxon>Parasitiformes</taxon>
        <taxon>Ixodida</taxon>
        <taxon>Ixodoidea</taxon>
        <taxon>Ixodidae</taxon>
        <taxon>Rhipicephalinae</taxon>
        <taxon>Rhipicephalus</taxon>
        <taxon>Boophilus</taxon>
    </lineage>
</organism>
<dbReference type="InterPro" id="IPR013761">
    <property type="entry name" value="SAM/pointed_sf"/>
</dbReference>
<name>A0A9J6DMI8_RHIMP</name>
<proteinExistence type="predicted"/>
<dbReference type="GO" id="GO:0043565">
    <property type="term" value="F:sequence-specific DNA binding"/>
    <property type="evidence" value="ECO:0007669"/>
    <property type="project" value="InterPro"/>
</dbReference>
<reference evidence="3" key="2">
    <citation type="submission" date="2021-09" db="EMBL/GenBank/DDBJ databases">
        <authorList>
            <person name="Jia N."/>
            <person name="Wang J."/>
            <person name="Shi W."/>
            <person name="Du L."/>
            <person name="Sun Y."/>
            <person name="Zhan W."/>
            <person name="Jiang J."/>
            <person name="Wang Q."/>
            <person name="Zhang B."/>
            <person name="Ji P."/>
            <person name="Sakyi L.B."/>
            <person name="Cui X."/>
            <person name="Yuan T."/>
            <person name="Jiang B."/>
            <person name="Yang W."/>
            <person name="Lam T.T.-Y."/>
            <person name="Chang Q."/>
            <person name="Ding S."/>
            <person name="Wang X."/>
            <person name="Zhu J."/>
            <person name="Ruan X."/>
            <person name="Zhao L."/>
            <person name="Wei J."/>
            <person name="Que T."/>
            <person name="Du C."/>
            <person name="Cheng J."/>
            <person name="Dai P."/>
            <person name="Han X."/>
            <person name="Huang E."/>
            <person name="Gao Y."/>
            <person name="Liu J."/>
            <person name="Shao H."/>
            <person name="Ye R."/>
            <person name="Li L."/>
            <person name="Wei W."/>
            <person name="Wang X."/>
            <person name="Wang C."/>
            <person name="Huo Q."/>
            <person name="Li W."/>
            <person name="Guo W."/>
            <person name="Chen H."/>
            <person name="Chen S."/>
            <person name="Zhou L."/>
            <person name="Zhou L."/>
            <person name="Ni X."/>
            <person name="Tian J."/>
            <person name="Zhou Y."/>
            <person name="Sheng Y."/>
            <person name="Liu T."/>
            <person name="Pan Y."/>
            <person name="Xia L."/>
            <person name="Li J."/>
            <person name="Zhao F."/>
            <person name="Cao W."/>
        </authorList>
    </citation>
    <scope>NUCLEOTIDE SEQUENCE</scope>
    <source>
        <strain evidence="3">Rmic-2018</strain>
        <tissue evidence="3">Larvae</tissue>
    </source>
</reference>
<feature type="domain" description="PNT" evidence="2">
    <location>
        <begin position="78"/>
        <end position="163"/>
    </location>
</feature>
<evidence type="ECO:0000256" key="1">
    <source>
        <dbReference type="SAM" id="MobiDB-lite"/>
    </source>
</evidence>
<dbReference type="SUPFAM" id="SSF47769">
    <property type="entry name" value="SAM/Pointed domain"/>
    <property type="match status" value="1"/>
</dbReference>
<gene>
    <name evidence="3" type="ORF">HPB51_014694</name>
</gene>
<dbReference type="Proteomes" id="UP000821866">
    <property type="component" value="Chromosome 6"/>
</dbReference>
<keyword evidence="4" id="KW-1185">Reference proteome</keyword>
<dbReference type="EMBL" id="JABSTU010000008">
    <property type="protein sequence ID" value="KAH8023445.1"/>
    <property type="molecule type" value="Genomic_DNA"/>
</dbReference>
<dbReference type="Gene3D" id="1.10.150.50">
    <property type="entry name" value="Transcription Factor, Ets-1"/>
    <property type="match status" value="1"/>
</dbReference>
<evidence type="ECO:0000313" key="3">
    <source>
        <dbReference type="EMBL" id="KAH8023445.1"/>
    </source>
</evidence>
<feature type="region of interest" description="Disordered" evidence="1">
    <location>
        <begin position="166"/>
        <end position="200"/>
    </location>
</feature>